<comment type="caution">
    <text evidence="1">The sequence shown here is derived from an EMBL/GenBank/DDBJ whole genome shotgun (WGS) entry which is preliminary data.</text>
</comment>
<evidence type="ECO:0000313" key="2">
    <source>
        <dbReference type="Proteomes" id="UP000078284"/>
    </source>
</evidence>
<gene>
    <name evidence="1" type="ORF">AXX17_ATUG02110</name>
</gene>
<keyword evidence="1" id="KW-0150">Chloroplast</keyword>
<evidence type="ECO:0000313" key="1">
    <source>
        <dbReference type="EMBL" id="OAO89295.1"/>
    </source>
</evidence>
<name>A0A178U6P6_ARATH</name>
<organism evidence="1 2">
    <name type="scientific">Arabidopsis thaliana</name>
    <name type="common">Mouse-ear cress</name>
    <dbReference type="NCBI Taxonomy" id="3702"/>
    <lineage>
        <taxon>Eukaryota</taxon>
        <taxon>Viridiplantae</taxon>
        <taxon>Streptophyta</taxon>
        <taxon>Embryophyta</taxon>
        <taxon>Tracheophyta</taxon>
        <taxon>Spermatophyta</taxon>
        <taxon>Magnoliopsida</taxon>
        <taxon>eudicotyledons</taxon>
        <taxon>Gunneridae</taxon>
        <taxon>Pentapetalae</taxon>
        <taxon>rosids</taxon>
        <taxon>malvids</taxon>
        <taxon>Brassicales</taxon>
        <taxon>Brassicaceae</taxon>
        <taxon>Camelineae</taxon>
        <taxon>Arabidopsis</taxon>
    </lineage>
</organism>
<geneLocation type="chloroplast" evidence="1"/>
<accession>A0A178U6P6</accession>
<proteinExistence type="predicted"/>
<sequence>MDQVILMCGKWVYEKTRWLFVVDSIKGCRVLEEKVLDESEEEIIDGLGSSDLPKTKAVDVYDIVEENVENVDVYTPTENVVEEQKSKAVEDGEDDESRFDYCDDFDGTDSDDENFSLYGIPTEEEDKTKAPSKKRSLSVYVEEDKGDATYATLELSSLGLAVGQCFETKDHLETRLKILTDKQVFQVC</sequence>
<protein>
    <submittedName>
        <fullName evidence="1">Uncharacterized protein</fullName>
    </submittedName>
</protein>
<dbReference type="Proteomes" id="UP000078284">
    <property type="component" value="Unassembled WGS sequence"/>
</dbReference>
<dbReference type="EMBL" id="LUHQ01000015">
    <property type="protein sequence ID" value="OAO89295.1"/>
    <property type="molecule type" value="Genomic_DNA"/>
</dbReference>
<keyword evidence="1" id="KW-0934">Plastid</keyword>
<dbReference type="AlphaFoldDB" id="A0A178U6P6"/>
<reference evidence="2" key="1">
    <citation type="journal article" date="2016" name="Proc. Natl. Acad. Sci. U.S.A.">
        <title>Chromosome-level assembly of Arabidopsis thaliana Ler reveals the extent of translocation and inversion polymorphisms.</title>
        <authorList>
            <person name="Zapata L."/>
            <person name="Ding J."/>
            <person name="Willing E.M."/>
            <person name="Hartwig B."/>
            <person name="Bezdan D."/>
            <person name="Jiao W.B."/>
            <person name="Patel V."/>
            <person name="Velikkakam James G."/>
            <person name="Koornneef M."/>
            <person name="Ossowski S."/>
            <person name="Schneeberger K."/>
        </authorList>
    </citation>
    <scope>NUCLEOTIDE SEQUENCE [LARGE SCALE GENOMIC DNA]</scope>
    <source>
        <strain evidence="2">cv. Landsberg erecta</strain>
    </source>
</reference>